<evidence type="ECO:0000256" key="1">
    <source>
        <dbReference type="ARBA" id="ARBA00004651"/>
    </source>
</evidence>
<keyword evidence="3 6" id="KW-0812">Transmembrane</keyword>
<reference evidence="7" key="1">
    <citation type="submission" date="2024-07" db="EMBL/GenBank/DDBJ databases">
        <authorList>
            <person name="Biller S.J."/>
        </authorList>
    </citation>
    <scope>NUCLEOTIDE SEQUENCE</scope>
    <source>
        <strain evidence="7">WC2401</strain>
    </source>
</reference>
<dbReference type="SUPFAM" id="SSF103473">
    <property type="entry name" value="MFS general substrate transporter"/>
    <property type="match status" value="1"/>
</dbReference>
<dbReference type="GO" id="GO:0022857">
    <property type="term" value="F:transmembrane transporter activity"/>
    <property type="evidence" value="ECO:0007669"/>
    <property type="project" value="InterPro"/>
</dbReference>
<evidence type="ECO:0000256" key="6">
    <source>
        <dbReference type="SAM" id="Phobius"/>
    </source>
</evidence>
<gene>
    <name evidence="7" type="ORF">AB3G35_20170</name>
</gene>
<dbReference type="EMBL" id="CP165623">
    <property type="protein sequence ID" value="XDV05356.1"/>
    <property type="molecule type" value="Genomic_DNA"/>
</dbReference>
<keyword evidence="4 6" id="KW-1133">Transmembrane helix</keyword>
<feature type="transmembrane region" description="Helical" evidence="6">
    <location>
        <begin position="12"/>
        <end position="32"/>
    </location>
</feature>
<evidence type="ECO:0000313" key="7">
    <source>
        <dbReference type="EMBL" id="XDV05356.1"/>
    </source>
</evidence>
<dbReference type="InterPro" id="IPR036259">
    <property type="entry name" value="MFS_trans_sf"/>
</dbReference>
<organism evidence="7">
    <name type="scientific">Pseudomonas sp. WC2401</name>
    <dbReference type="NCBI Taxonomy" id="3234143"/>
    <lineage>
        <taxon>Bacteria</taxon>
        <taxon>Pseudomonadati</taxon>
        <taxon>Pseudomonadota</taxon>
        <taxon>Gammaproteobacteria</taxon>
        <taxon>Pseudomonadales</taxon>
        <taxon>Pseudomonadaceae</taxon>
        <taxon>Pseudomonas</taxon>
    </lineage>
</organism>
<feature type="transmembrane region" description="Helical" evidence="6">
    <location>
        <begin position="71"/>
        <end position="92"/>
    </location>
</feature>
<feature type="transmembrane region" description="Helical" evidence="6">
    <location>
        <begin position="312"/>
        <end position="335"/>
    </location>
</feature>
<dbReference type="PANTHER" id="PTHR23513:SF6">
    <property type="entry name" value="MAJOR FACILITATOR SUPERFAMILY ASSOCIATED DOMAIN-CONTAINING PROTEIN"/>
    <property type="match status" value="1"/>
</dbReference>
<dbReference type="AlphaFoldDB" id="A0AB39WTY2"/>
<feature type="transmembrane region" description="Helical" evidence="6">
    <location>
        <begin position="378"/>
        <end position="396"/>
    </location>
</feature>
<keyword evidence="2" id="KW-1003">Cell membrane</keyword>
<protein>
    <submittedName>
        <fullName evidence="7">MFS transporter</fullName>
    </submittedName>
</protein>
<feature type="transmembrane region" description="Helical" evidence="6">
    <location>
        <begin position="265"/>
        <end position="281"/>
    </location>
</feature>
<evidence type="ECO:0000256" key="3">
    <source>
        <dbReference type="ARBA" id="ARBA00022692"/>
    </source>
</evidence>
<dbReference type="Pfam" id="PF07690">
    <property type="entry name" value="MFS_1"/>
    <property type="match status" value="1"/>
</dbReference>
<feature type="transmembrane region" description="Helical" evidence="6">
    <location>
        <begin position="164"/>
        <end position="184"/>
    </location>
</feature>
<proteinExistence type="predicted"/>
<dbReference type="InterPro" id="IPR011701">
    <property type="entry name" value="MFS"/>
</dbReference>
<feature type="transmembrane region" description="Helical" evidence="6">
    <location>
        <begin position="98"/>
        <end position="122"/>
    </location>
</feature>
<accession>A0AB39WTY2</accession>
<evidence type="ECO:0000256" key="4">
    <source>
        <dbReference type="ARBA" id="ARBA00022989"/>
    </source>
</evidence>
<feature type="transmembrane region" description="Helical" evidence="6">
    <location>
        <begin position="347"/>
        <end position="366"/>
    </location>
</feature>
<feature type="transmembrane region" description="Helical" evidence="6">
    <location>
        <begin position="38"/>
        <end position="59"/>
    </location>
</feature>
<feature type="transmembrane region" description="Helical" evidence="6">
    <location>
        <begin position="134"/>
        <end position="158"/>
    </location>
</feature>
<evidence type="ECO:0000256" key="5">
    <source>
        <dbReference type="ARBA" id="ARBA00023136"/>
    </source>
</evidence>
<dbReference type="PANTHER" id="PTHR23513">
    <property type="entry name" value="INTEGRAL MEMBRANE EFFLUX PROTEIN-RELATED"/>
    <property type="match status" value="1"/>
</dbReference>
<feature type="transmembrane region" description="Helical" evidence="6">
    <location>
        <begin position="288"/>
        <end position="306"/>
    </location>
</feature>
<name>A0AB39WTY2_9PSED</name>
<feature type="transmembrane region" description="Helical" evidence="6">
    <location>
        <begin position="225"/>
        <end position="245"/>
    </location>
</feature>
<evidence type="ECO:0000256" key="2">
    <source>
        <dbReference type="ARBA" id="ARBA00022475"/>
    </source>
</evidence>
<dbReference type="GO" id="GO:0005886">
    <property type="term" value="C:plasma membrane"/>
    <property type="evidence" value="ECO:0007669"/>
    <property type="project" value="UniProtKB-SubCell"/>
</dbReference>
<keyword evidence="5 6" id="KW-0472">Membrane</keyword>
<sequence>MSQISAPAYATVIFFSRAGTGIFFFINTWVVIDLTGYATSAAISLLIATLPSLFLSMIIGSMADKYPAIKLVLFSECTRCLTLLVYASLFVMDRASPAFAYSISFLMSICAEIQLLSWRVILATFATHEKNFKLNALSVTSGQAGVIIGATGSGMLFVALGPTFTIAIASTIFWVSSCCIAYMAKALHSPCASAITKISTPNHLVAHLRSILEGFQYITQQPRLIGYYLLILLNTNILYMSNALLAPFVKGPLNLNANAYGQIDAAYSIGAIIGGLIIVKLTQRLGTLKITLLGLTTLALSLFIFAQSEAFLLAFFSYIGIGLGCQTSIVSLSHARRITDPTLHGRAYATLNTLTGFFGVLVFILSTQFTSHEELRNMFEYQAIAVTTVLLIIGASKKIKDSL</sequence>
<comment type="subcellular location">
    <subcellularLocation>
        <location evidence="1">Cell membrane</location>
        <topology evidence="1">Multi-pass membrane protein</topology>
    </subcellularLocation>
</comment>
<dbReference type="Gene3D" id="1.20.1250.20">
    <property type="entry name" value="MFS general substrate transporter like domains"/>
    <property type="match status" value="1"/>
</dbReference>
<dbReference type="RefSeq" id="WP_369781990.1">
    <property type="nucleotide sequence ID" value="NZ_CP165623.1"/>
</dbReference>